<reference evidence="1" key="1">
    <citation type="journal article" date="2014" name="Int. J. Syst. Evol. Microbiol.">
        <title>Complete genome sequence of Corynebacterium casei LMG S-19264T (=DSM 44701T), isolated from a smear-ripened cheese.</title>
        <authorList>
            <consortium name="US DOE Joint Genome Institute (JGI-PGF)"/>
            <person name="Walter F."/>
            <person name="Albersmeier A."/>
            <person name="Kalinowski J."/>
            <person name="Ruckert C."/>
        </authorList>
    </citation>
    <scope>NUCLEOTIDE SEQUENCE</scope>
    <source>
        <strain evidence="1">NBRC 101628</strain>
    </source>
</reference>
<sequence>MSFLRMRTKADPHLLDRLARALETQTEMLRELHAHYMAGKGIPESLWIRVSTSAWANKALVDSEEVQANRQRARKA</sequence>
<evidence type="ECO:0000313" key="2">
    <source>
        <dbReference type="Proteomes" id="UP001161422"/>
    </source>
</evidence>
<dbReference type="RefSeq" id="WP_095506632.1">
    <property type="nucleotide sequence ID" value="NZ_BSNC01000002.1"/>
</dbReference>
<reference evidence="1" key="2">
    <citation type="submission" date="2023-01" db="EMBL/GenBank/DDBJ databases">
        <title>Draft genome sequence of Paraferrimonas sedimenticola strain NBRC 101628.</title>
        <authorList>
            <person name="Sun Q."/>
            <person name="Mori K."/>
        </authorList>
    </citation>
    <scope>NUCLEOTIDE SEQUENCE</scope>
    <source>
        <strain evidence="1">NBRC 101628</strain>
    </source>
</reference>
<dbReference type="AlphaFoldDB" id="A0AA37W0E3"/>
<keyword evidence="2" id="KW-1185">Reference proteome</keyword>
<protein>
    <submittedName>
        <fullName evidence="1">Uncharacterized protein</fullName>
    </submittedName>
</protein>
<dbReference type="Proteomes" id="UP001161422">
    <property type="component" value="Unassembled WGS sequence"/>
</dbReference>
<organism evidence="1 2">
    <name type="scientific">Paraferrimonas sedimenticola</name>
    <dbReference type="NCBI Taxonomy" id="375674"/>
    <lineage>
        <taxon>Bacteria</taxon>
        <taxon>Pseudomonadati</taxon>
        <taxon>Pseudomonadota</taxon>
        <taxon>Gammaproteobacteria</taxon>
        <taxon>Alteromonadales</taxon>
        <taxon>Ferrimonadaceae</taxon>
        <taxon>Paraferrimonas</taxon>
    </lineage>
</organism>
<evidence type="ECO:0000313" key="1">
    <source>
        <dbReference type="EMBL" id="GLP95308.1"/>
    </source>
</evidence>
<comment type="caution">
    <text evidence="1">The sequence shown here is derived from an EMBL/GenBank/DDBJ whole genome shotgun (WGS) entry which is preliminary data.</text>
</comment>
<gene>
    <name evidence="1" type="ORF">GCM10007895_06140</name>
</gene>
<accession>A0AA37W0E3</accession>
<dbReference type="EMBL" id="BSNC01000002">
    <property type="protein sequence ID" value="GLP95308.1"/>
    <property type="molecule type" value="Genomic_DNA"/>
</dbReference>
<proteinExistence type="predicted"/>
<name>A0AA37W0E3_9GAMM</name>